<sequence>MKIRFSFLLFLYKRLGLNFKTENSTSIKKDANEYYKKCIIKIKIDQNISIWVDKHEFSVVLTSNHSQVFEIEQMNTKEVFKKRQCVIGFFYVFKRLKQYTLFDMLEEKVMKTSLKKEIFFIEKMLIYIFDRKNKLNKKIKKNSNLYT</sequence>
<keyword evidence="2" id="KW-0542">Nucleomorph</keyword>
<protein>
    <submittedName>
        <fullName evidence="2">Uncharacterized protein</fullName>
    </submittedName>
</protein>
<evidence type="ECO:0000256" key="1">
    <source>
        <dbReference type="SAM" id="SignalP"/>
    </source>
</evidence>
<keyword evidence="1" id="KW-0732">Signal</keyword>
<organism evidence="2 3">
    <name type="scientific">Cryptomonas paramaecium</name>
    <dbReference type="NCBI Taxonomy" id="2898"/>
    <lineage>
        <taxon>Eukaryota</taxon>
        <taxon>Cryptophyceae</taxon>
        <taxon>Cryptomonadales</taxon>
        <taxon>Cryptomonadaceae</taxon>
        <taxon>Cryptomonas</taxon>
    </lineage>
</organism>
<dbReference type="GeneID" id="10447074"/>
<proteinExistence type="predicted"/>
<dbReference type="Proteomes" id="UP000243423">
    <property type="component" value="Nucleomorph 1"/>
</dbReference>
<reference evidence="2 3" key="1">
    <citation type="journal article" date="2011" name="Genome Biol. Evol.">
        <title>Complete nucleomorph genome sequence of the nonphotosynthetic alga Cryptomonas paramecium reveals a core nucleomorph gene set.</title>
        <authorList>
            <person name="Tanifuji G."/>
            <person name="Onodera N.T."/>
            <person name="Wheeler T.J."/>
            <person name="Dlutek M."/>
            <person name="Donaher N."/>
            <person name="Archibald J.M."/>
        </authorList>
    </citation>
    <scope>NUCLEOTIDE SEQUENCE [LARGE SCALE GENOMIC DNA]</scope>
    <source>
        <strain evidence="2 3">CCAP977/2A</strain>
    </source>
</reference>
<name>F2HHG1_9CRYP</name>
<dbReference type="EMBL" id="CP002172">
    <property type="protein sequence ID" value="AEA38757.1"/>
    <property type="molecule type" value="Genomic_DNA"/>
</dbReference>
<dbReference type="AlphaFoldDB" id="F2HHG1"/>
<feature type="signal peptide" evidence="1">
    <location>
        <begin position="1"/>
        <end position="16"/>
    </location>
</feature>
<evidence type="ECO:0000313" key="3">
    <source>
        <dbReference type="Proteomes" id="UP000243423"/>
    </source>
</evidence>
<accession>F2HHG1</accession>
<feature type="chain" id="PRO_5003278965" evidence="1">
    <location>
        <begin position="17"/>
        <end position="147"/>
    </location>
</feature>
<gene>
    <name evidence="2" type="ORF">CPARA_1gp099</name>
</gene>
<geneLocation type="nucleomorph" evidence="2"/>
<evidence type="ECO:0000313" key="2">
    <source>
        <dbReference type="EMBL" id="AEA38757.1"/>
    </source>
</evidence>
<dbReference type="RefSeq" id="XP_003239655.1">
    <property type="nucleotide sequence ID" value="XM_003239607.1"/>
</dbReference>